<dbReference type="STRING" id="5722.A2F668"/>
<dbReference type="PANTHER" id="PTHR24198:SF165">
    <property type="entry name" value="ANKYRIN REPEAT-CONTAINING PROTEIN-RELATED"/>
    <property type="match status" value="1"/>
</dbReference>
<evidence type="ECO:0000313" key="4">
    <source>
        <dbReference type="EMBL" id="EAX99585.1"/>
    </source>
</evidence>
<dbReference type="InParanoid" id="A2F668"/>
<dbReference type="SMR" id="A2F668"/>
<dbReference type="VEuPathDB" id="TrichDB:TVAG_427490"/>
<dbReference type="Gene3D" id="1.25.40.20">
    <property type="entry name" value="Ankyrin repeat-containing domain"/>
    <property type="match status" value="1"/>
</dbReference>
<evidence type="ECO:0000256" key="2">
    <source>
        <dbReference type="ARBA" id="ARBA00023043"/>
    </source>
</evidence>
<proteinExistence type="predicted"/>
<gene>
    <name evidence="4" type="ORF">TVAG_427490</name>
</gene>
<dbReference type="KEGG" id="tva:4757391"/>
<sequence length="122" mass="14306">MKKLLEKGADVNQINKVNKNALHFAVENDAYEACVLLLDIGADQDQRDDEGCFPAHYTLDNENERLMKLCIDKGFQPDFCDFTMDVDFVHKIYDKHVRKQYGGRRGMWVYVGDRNSRNDFYF</sequence>
<evidence type="ECO:0000256" key="1">
    <source>
        <dbReference type="ARBA" id="ARBA00022737"/>
    </source>
</evidence>
<dbReference type="Pfam" id="PF12796">
    <property type="entry name" value="Ank_2"/>
    <property type="match status" value="1"/>
</dbReference>
<reference evidence="4" key="2">
    <citation type="journal article" date="2007" name="Science">
        <title>Draft genome sequence of the sexually transmitted pathogen Trichomonas vaginalis.</title>
        <authorList>
            <person name="Carlton J.M."/>
            <person name="Hirt R.P."/>
            <person name="Silva J.C."/>
            <person name="Delcher A.L."/>
            <person name="Schatz M."/>
            <person name="Zhao Q."/>
            <person name="Wortman J.R."/>
            <person name="Bidwell S.L."/>
            <person name="Alsmark U.C.M."/>
            <person name="Besteiro S."/>
            <person name="Sicheritz-Ponten T."/>
            <person name="Noel C.J."/>
            <person name="Dacks J.B."/>
            <person name="Foster P.G."/>
            <person name="Simillion C."/>
            <person name="Van de Peer Y."/>
            <person name="Miranda-Saavedra D."/>
            <person name="Barton G.J."/>
            <person name="Westrop G.D."/>
            <person name="Mueller S."/>
            <person name="Dessi D."/>
            <person name="Fiori P.L."/>
            <person name="Ren Q."/>
            <person name="Paulsen I."/>
            <person name="Zhang H."/>
            <person name="Bastida-Corcuera F.D."/>
            <person name="Simoes-Barbosa A."/>
            <person name="Brown M.T."/>
            <person name="Hayes R.D."/>
            <person name="Mukherjee M."/>
            <person name="Okumura C.Y."/>
            <person name="Schneider R."/>
            <person name="Smith A.J."/>
            <person name="Vanacova S."/>
            <person name="Villalvazo M."/>
            <person name="Haas B.J."/>
            <person name="Pertea M."/>
            <person name="Feldblyum T.V."/>
            <person name="Utterback T.R."/>
            <person name="Shu C.L."/>
            <person name="Osoegawa K."/>
            <person name="de Jong P.J."/>
            <person name="Hrdy I."/>
            <person name="Horvathova L."/>
            <person name="Zubacova Z."/>
            <person name="Dolezal P."/>
            <person name="Malik S.B."/>
            <person name="Logsdon J.M. Jr."/>
            <person name="Henze K."/>
            <person name="Gupta A."/>
            <person name="Wang C.C."/>
            <person name="Dunne R.L."/>
            <person name="Upcroft J.A."/>
            <person name="Upcroft P."/>
            <person name="White O."/>
            <person name="Salzberg S.L."/>
            <person name="Tang P."/>
            <person name="Chiu C.-H."/>
            <person name="Lee Y.-S."/>
            <person name="Embley T.M."/>
            <person name="Coombs G.H."/>
            <person name="Mottram J.C."/>
            <person name="Tachezy J."/>
            <person name="Fraser-Liggett C.M."/>
            <person name="Johnson P.J."/>
        </authorList>
    </citation>
    <scope>NUCLEOTIDE SEQUENCE [LARGE SCALE GENOMIC DNA]</scope>
    <source>
        <strain evidence="4">G3</strain>
    </source>
</reference>
<evidence type="ECO:0000313" key="5">
    <source>
        <dbReference type="Proteomes" id="UP000001542"/>
    </source>
</evidence>
<dbReference type="PANTHER" id="PTHR24198">
    <property type="entry name" value="ANKYRIN REPEAT AND PROTEIN KINASE DOMAIN-CONTAINING PROTEIN"/>
    <property type="match status" value="1"/>
</dbReference>
<evidence type="ECO:0000256" key="3">
    <source>
        <dbReference type="PROSITE-ProRule" id="PRU00023"/>
    </source>
</evidence>
<dbReference type="VEuPathDB" id="TrichDB:TVAGG3_0660470"/>
<dbReference type="InterPro" id="IPR036770">
    <property type="entry name" value="Ankyrin_rpt-contain_sf"/>
</dbReference>
<dbReference type="SUPFAM" id="SSF48403">
    <property type="entry name" value="Ankyrin repeat"/>
    <property type="match status" value="1"/>
</dbReference>
<keyword evidence="5" id="KW-1185">Reference proteome</keyword>
<dbReference type="Proteomes" id="UP000001542">
    <property type="component" value="Unassembled WGS sequence"/>
</dbReference>
<dbReference type="InterPro" id="IPR002110">
    <property type="entry name" value="Ankyrin_rpt"/>
</dbReference>
<accession>A2F668</accession>
<dbReference type="AlphaFoldDB" id="A2F668"/>
<name>A2F668_TRIV3</name>
<dbReference type="PROSITE" id="PS50088">
    <property type="entry name" value="ANK_REPEAT"/>
    <property type="match status" value="1"/>
</dbReference>
<keyword evidence="2 3" id="KW-0040">ANK repeat</keyword>
<dbReference type="EMBL" id="DS113632">
    <property type="protein sequence ID" value="EAX99585.1"/>
    <property type="molecule type" value="Genomic_DNA"/>
</dbReference>
<protein>
    <submittedName>
        <fullName evidence="4">Ankyrin repeat protein, putative</fullName>
    </submittedName>
</protein>
<dbReference type="OrthoDB" id="6781668at2759"/>
<keyword evidence="1" id="KW-0677">Repeat</keyword>
<organism evidence="4 5">
    <name type="scientific">Trichomonas vaginalis (strain ATCC PRA-98 / G3)</name>
    <dbReference type="NCBI Taxonomy" id="412133"/>
    <lineage>
        <taxon>Eukaryota</taxon>
        <taxon>Metamonada</taxon>
        <taxon>Parabasalia</taxon>
        <taxon>Trichomonadida</taxon>
        <taxon>Trichomonadidae</taxon>
        <taxon>Trichomonas</taxon>
    </lineage>
</organism>
<reference evidence="4" key="1">
    <citation type="submission" date="2006-10" db="EMBL/GenBank/DDBJ databases">
        <authorList>
            <person name="Amadeo P."/>
            <person name="Zhao Q."/>
            <person name="Wortman J."/>
            <person name="Fraser-Liggett C."/>
            <person name="Carlton J."/>
        </authorList>
    </citation>
    <scope>NUCLEOTIDE SEQUENCE</scope>
    <source>
        <strain evidence="4">G3</strain>
    </source>
</reference>
<feature type="repeat" description="ANK" evidence="3">
    <location>
        <begin position="17"/>
        <end position="49"/>
    </location>
</feature>
<dbReference type="RefSeq" id="XP_001312515.1">
    <property type="nucleotide sequence ID" value="XM_001312514.1"/>
</dbReference>